<dbReference type="PANTHER" id="PTHR16092:SF14">
    <property type="entry name" value="EXOCYST COMPLEX COMPONENT 1 ISOFORM X1"/>
    <property type="match status" value="1"/>
</dbReference>
<name>A0A1E4SXY2_9ASCO</name>
<dbReference type="OrthoDB" id="27109at2759"/>
<dbReference type="GO" id="GO:0006887">
    <property type="term" value="P:exocytosis"/>
    <property type="evidence" value="ECO:0007669"/>
    <property type="project" value="UniProtKB-KW"/>
</dbReference>
<feature type="compositionally biased region" description="Polar residues" evidence="6">
    <location>
        <begin position="256"/>
        <end position="265"/>
    </location>
</feature>
<dbReference type="Pfam" id="PF15277">
    <property type="entry name" value="Sec3-PIP2_bind"/>
    <property type="match status" value="1"/>
</dbReference>
<evidence type="ECO:0000256" key="5">
    <source>
        <dbReference type="SAM" id="Coils"/>
    </source>
</evidence>
<reference evidence="9" key="1">
    <citation type="submission" date="2016-04" db="EMBL/GenBank/DDBJ databases">
        <title>Comparative genomics of biotechnologically important yeasts.</title>
        <authorList>
            <consortium name="DOE Joint Genome Institute"/>
            <person name="Riley R."/>
            <person name="Haridas S."/>
            <person name="Wolfe K.H."/>
            <person name="Lopes M.R."/>
            <person name="Hittinger C.T."/>
            <person name="Goker M."/>
            <person name="Salamov A."/>
            <person name="Wisecaver J."/>
            <person name="Long T.M."/>
            <person name="Aerts A.L."/>
            <person name="Barry K."/>
            <person name="Choi C."/>
            <person name="Clum A."/>
            <person name="Coughlan A.Y."/>
            <person name="Deshpande S."/>
            <person name="Douglass A.P."/>
            <person name="Hanson S.J."/>
            <person name="Klenk H.-P."/>
            <person name="Labutti K."/>
            <person name="Lapidus A."/>
            <person name="Lindquist E."/>
            <person name="Lipzen A."/>
            <person name="Meier-Kolthoff J.P."/>
            <person name="Ohm R.A."/>
            <person name="Otillar R.P."/>
            <person name="Pangilinan J."/>
            <person name="Peng Y."/>
            <person name="Rokas A."/>
            <person name="Rosa C.A."/>
            <person name="Scheuner C."/>
            <person name="Sibirny A.A."/>
            <person name="Slot J.C."/>
            <person name="Stielow J.B."/>
            <person name="Sun H."/>
            <person name="Kurtzman C.P."/>
            <person name="Blackwell M."/>
            <person name="Grigoriev I.V."/>
            <person name="Jeffries T.W."/>
        </authorList>
    </citation>
    <scope>NUCLEOTIDE SEQUENCE [LARGE SCALE GENOMIC DNA]</scope>
    <source>
        <strain evidence="9">NRRL YB-2248</strain>
    </source>
</reference>
<dbReference type="EMBL" id="KV453857">
    <property type="protein sequence ID" value="ODV84347.1"/>
    <property type="molecule type" value="Genomic_DNA"/>
</dbReference>
<dbReference type="GO" id="GO:0000145">
    <property type="term" value="C:exocyst"/>
    <property type="evidence" value="ECO:0007669"/>
    <property type="project" value="InterPro"/>
</dbReference>
<feature type="region of interest" description="Disordered" evidence="6">
    <location>
        <begin position="69"/>
        <end position="90"/>
    </location>
</feature>
<evidence type="ECO:0000313" key="9">
    <source>
        <dbReference type="Proteomes" id="UP000094801"/>
    </source>
</evidence>
<evidence type="ECO:0000256" key="1">
    <source>
        <dbReference type="ARBA" id="ARBA00006518"/>
    </source>
</evidence>
<dbReference type="Pfam" id="PF09763">
    <property type="entry name" value="Sec3_CC"/>
    <property type="match status" value="1"/>
</dbReference>
<evidence type="ECO:0000256" key="3">
    <source>
        <dbReference type="ARBA" id="ARBA00022483"/>
    </source>
</evidence>
<dbReference type="InterPro" id="IPR028258">
    <property type="entry name" value="Sec3-PIP2_bind"/>
</dbReference>
<evidence type="ECO:0000256" key="4">
    <source>
        <dbReference type="ARBA" id="ARBA00023054"/>
    </source>
</evidence>
<evidence type="ECO:0000256" key="2">
    <source>
        <dbReference type="ARBA" id="ARBA00022448"/>
    </source>
</evidence>
<dbReference type="CDD" id="cd13315">
    <property type="entry name" value="PH_Sec3"/>
    <property type="match status" value="1"/>
</dbReference>
<dbReference type="GO" id="GO:0005886">
    <property type="term" value="C:plasma membrane"/>
    <property type="evidence" value="ECO:0007669"/>
    <property type="project" value="TreeGrafter"/>
</dbReference>
<evidence type="ECO:0000256" key="6">
    <source>
        <dbReference type="SAM" id="MobiDB-lite"/>
    </source>
</evidence>
<dbReference type="SMART" id="SM01313">
    <property type="entry name" value="Sec3-PIP2_bind"/>
    <property type="match status" value="1"/>
</dbReference>
<accession>A0A1E4SXY2</accession>
<dbReference type="Pfam" id="PF20654">
    <property type="entry name" value="Sec3_C-term"/>
    <property type="match status" value="1"/>
</dbReference>
<evidence type="ECO:0000259" key="7">
    <source>
        <dbReference type="SMART" id="SM01313"/>
    </source>
</evidence>
<feature type="compositionally biased region" description="Basic and acidic residues" evidence="6">
    <location>
        <begin position="454"/>
        <end position="471"/>
    </location>
</feature>
<organism evidence="8 9">
    <name type="scientific">[Candida] arabinofermentans NRRL YB-2248</name>
    <dbReference type="NCBI Taxonomy" id="983967"/>
    <lineage>
        <taxon>Eukaryota</taxon>
        <taxon>Fungi</taxon>
        <taxon>Dikarya</taxon>
        <taxon>Ascomycota</taxon>
        <taxon>Saccharomycotina</taxon>
        <taxon>Pichiomycetes</taxon>
        <taxon>Pichiales</taxon>
        <taxon>Pichiaceae</taxon>
        <taxon>Ogataea</taxon>
        <taxon>Ogataea/Candida clade</taxon>
    </lineage>
</organism>
<feature type="region of interest" description="Disordered" evidence="6">
    <location>
        <begin position="202"/>
        <end position="337"/>
    </location>
</feature>
<dbReference type="Proteomes" id="UP000094801">
    <property type="component" value="Unassembled WGS sequence"/>
</dbReference>
<dbReference type="STRING" id="983967.A0A1E4SXY2"/>
<feature type="region of interest" description="Disordered" evidence="6">
    <location>
        <begin position="1"/>
        <end position="31"/>
    </location>
</feature>
<feature type="region of interest" description="Disordered" evidence="6">
    <location>
        <begin position="441"/>
        <end position="479"/>
    </location>
</feature>
<keyword evidence="4 5" id="KW-0175">Coiled coil</keyword>
<evidence type="ECO:0000313" key="8">
    <source>
        <dbReference type="EMBL" id="ODV84347.1"/>
    </source>
</evidence>
<protein>
    <recommendedName>
        <fullName evidence="7">Exocyst complex component Sec3 PIP2-binding N-terminal domain-containing protein</fullName>
    </recommendedName>
</protein>
<feature type="compositionally biased region" description="Low complexity" evidence="6">
    <location>
        <begin position="211"/>
        <end position="225"/>
    </location>
</feature>
<feature type="domain" description="Exocyst complex component Sec3 PIP2-binding N-terminal" evidence="7">
    <location>
        <begin position="86"/>
        <end position="172"/>
    </location>
</feature>
<feature type="coiled-coil region" evidence="5">
    <location>
        <begin position="633"/>
        <end position="660"/>
    </location>
</feature>
<feature type="compositionally biased region" description="Polar residues" evidence="6">
    <location>
        <begin position="294"/>
        <end position="313"/>
    </location>
</feature>
<sequence>MTQQSPMLNNQQSTPLRTQNTHQKSASTSSVDLAAQYSQDIQQINRFLFREVGDKGQKLEKYKAHVRVIEDSKSPSQRPPVNSAPKNKKPRILILSVKSSGRIRLHKARENPDGSVQIGRTWDFDELTTIELDTEVPTGFTFEMGKSYYWETNSPKERRVWLTSILKDQIKYTNGKKIPNLVNCSLDYFHLQGLVSQLNPNGTIAEQSAPGTSGSSTTNLSGSRSAGTDATSPLRGNINSSLSRFEDQQAIRKGSKQQLTTTGSALTGGRPLPGGNGESYSQTRRKSAALLPDSKNSPDVMQQRTHQRQTSAHSMEKFESLTQQSSKTRKASAGKSMLDKQFEDQKFVEQQRLQLEEFAARKLEKEKLEKLQASRERELELARQSRERQLEQERQTQARELEEQRRQLKERELELQRQAEQKALQEQKQAQLREIEEQRQAKQRELEEQMQTRQAKEQEESIHKKQLETNQREQLGVDDQITRTLSGNASLRSIEFVAHRKSMLEIENLTSSRDSEYDDLFADYADSTENEIQTAPLNIGAVGSTPKVVEAAPKSLSHYNASNDFDMNTSTPTIRLTSEVGGLSNLDSDDEDYEPITSGPNARFRALSRAESVGETDNFLADLFEEIGWDSRVDDSKSLMKKLTKELERLEFQKVNALTEATDNISSLDSAIQRAILGCDAIDPILSFFGVQLASFQDDIDYVEKQSQGLQVETANKKLLKKELDGILHSVDVSDTSLKTLENKVKLGEKNQEIEEILNELYHSITKIRGTGEEDEDEDYGTMKALEQKRDKFELANQRFIDRFKTQISKIFSSIATSLNSHMQNSDSLSDFITNTLPQKLADMLTLNGLLSYVKQMSTTDFFDIMSLYEQQFVGVFDNLTKLLMDDFRKKQASINTVPFSFMLEPKYIVSGRADKPKSLGFSSKPKQTASSKFFAELGLNATSSSTPKSQDLEFSSKISEEQKLTNLLVEFLESYFNVIITQHKFVVCFFSLTTSSTSSFQELIKQPINSRTTEFLNTETTLTGMEPDRDVSDAVFGAMHRLFHSSSNQVVKSVSAVCKGDMLQCPIILRYVEESVAKLSSTSQEYAVSRLSKISTRLLSVWKKDIEKQSSLIDQQTIDCRVFNFTKAFPEFVRKIEQGMESLKVSASDNSAVYHELSEDYQKIWDTIDMCLNKNTSLYEHLTPQFTLTRQISVLSATEEQSGQTTASEQPLDEIMSNHLMLLINYKWLNEELKDLKTLPIVTKTTIDELRSSELTAFCDLLSRRASIGELMIFVKGVEDLTESGTDPSKTNAYSPAHLKSLLRRFESTNLKISIQELTSQLNGMIIGKLAANESEESEVSLKVATEIERLLYNDCLNSLGSIYNTCFSRLALILNKYNDGVLNPGNKIDNPVDKRLINYNFNKEYL</sequence>
<dbReference type="InterPro" id="IPR048628">
    <property type="entry name" value="Sec3_C"/>
</dbReference>
<dbReference type="Gene3D" id="2.30.29.90">
    <property type="match status" value="1"/>
</dbReference>
<gene>
    <name evidence="8" type="ORF">CANARDRAFT_8701</name>
</gene>
<comment type="similarity">
    <text evidence="1">Belongs to the SEC3 family.</text>
</comment>
<feature type="region of interest" description="Disordered" evidence="6">
    <location>
        <begin position="383"/>
        <end position="405"/>
    </location>
</feature>
<dbReference type="InterPro" id="IPR019160">
    <property type="entry name" value="Sec3_CC"/>
</dbReference>
<proteinExistence type="inferred from homology"/>
<dbReference type="PANTHER" id="PTHR16092">
    <property type="entry name" value="SEC3/SYNTAXIN-RELATED"/>
    <property type="match status" value="1"/>
</dbReference>
<keyword evidence="3" id="KW-0268">Exocytosis</keyword>
<dbReference type="GO" id="GO:0006893">
    <property type="term" value="P:Golgi to plasma membrane transport"/>
    <property type="evidence" value="ECO:0007669"/>
    <property type="project" value="TreeGrafter"/>
</dbReference>
<keyword evidence="9" id="KW-1185">Reference proteome</keyword>
<dbReference type="GO" id="GO:0005546">
    <property type="term" value="F:phosphatidylinositol-4,5-bisphosphate binding"/>
    <property type="evidence" value="ECO:0007669"/>
    <property type="project" value="TreeGrafter"/>
</dbReference>
<keyword evidence="2" id="KW-0813">Transport</keyword>